<evidence type="ECO:0000256" key="5">
    <source>
        <dbReference type="ARBA" id="ARBA00022822"/>
    </source>
</evidence>
<evidence type="ECO:0000256" key="8">
    <source>
        <dbReference type="HAMAP-Rule" id="MF_00135"/>
    </source>
</evidence>
<dbReference type="SMR" id="A0A0U3H870"/>
<dbReference type="GeneID" id="14551924"/>
<dbReference type="GO" id="GO:0000162">
    <property type="term" value="P:L-tryptophan biosynthetic process"/>
    <property type="evidence" value="ECO:0007669"/>
    <property type="project" value="UniProtKB-UniRule"/>
</dbReference>
<dbReference type="HAMAP" id="MF_00135">
    <property type="entry name" value="PRAI"/>
    <property type="match status" value="1"/>
</dbReference>
<dbReference type="InterPro" id="IPR001240">
    <property type="entry name" value="PRAI_dom"/>
</dbReference>
<evidence type="ECO:0000256" key="3">
    <source>
        <dbReference type="ARBA" id="ARBA00007571"/>
    </source>
</evidence>
<comment type="pathway">
    <text evidence="2 8">Amino-acid biosynthesis; L-tryptophan biosynthesis; L-tryptophan from chorismate: step 3/5.</text>
</comment>
<keyword evidence="6 8" id="KW-0057">Aromatic amino acid biosynthesis</keyword>
<dbReference type="Proteomes" id="UP000065473">
    <property type="component" value="Chromosome"/>
</dbReference>
<dbReference type="OrthoDB" id="27513at2157"/>
<name>A0A0U3H870_9CREN</name>
<comment type="similarity">
    <text evidence="3 8">Belongs to the TrpF family.</text>
</comment>
<evidence type="ECO:0000259" key="9">
    <source>
        <dbReference type="Pfam" id="PF00697"/>
    </source>
</evidence>
<dbReference type="Gene3D" id="3.20.20.70">
    <property type="entry name" value="Aldolase class I"/>
    <property type="match status" value="1"/>
</dbReference>
<dbReference type="UniPathway" id="UPA00035">
    <property type="reaction ID" value="UER00042"/>
</dbReference>
<dbReference type="EMBL" id="CP013695">
    <property type="protein sequence ID" value="ALU31119.1"/>
    <property type="molecule type" value="Genomic_DNA"/>
</dbReference>
<evidence type="ECO:0000313" key="13">
    <source>
        <dbReference type="Proteomes" id="UP000065473"/>
    </source>
</evidence>
<keyword evidence="5 8" id="KW-0822">Tryptophan biosynthesis</keyword>
<dbReference type="InterPro" id="IPR013785">
    <property type="entry name" value="Aldolase_TIM"/>
</dbReference>
<dbReference type="RefSeq" id="WP_011278256.1">
    <property type="nucleotide sequence ID" value="NZ_BHWZ01000003.1"/>
</dbReference>
<dbReference type="AlphaFoldDB" id="A0A0U3H870"/>
<dbReference type="PANTHER" id="PTHR42894:SF1">
    <property type="entry name" value="N-(5'-PHOSPHORIBOSYL)ANTHRANILATE ISOMERASE"/>
    <property type="match status" value="1"/>
</dbReference>
<dbReference type="PaxDb" id="1435377-SUSAZ_06815"/>
<feature type="domain" description="N-(5'phosphoribosyl) anthranilate isomerase (PRAI)" evidence="9">
    <location>
        <begin position="5"/>
        <end position="190"/>
    </location>
</feature>
<evidence type="ECO:0000256" key="6">
    <source>
        <dbReference type="ARBA" id="ARBA00023141"/>
    </source>
</evidence>
<organism evidence="11 12">
    <name type="scientific">Sulfolobus acidocaldarius</name>
    <dbReference type="NCBI Taxonomy" id="2285"/>
    <lineage>
        <taxon>Archaea</taxon>
        <taxon>Thermoproteota</taxon>
        <taxon>Thermoprotei</taxon>
        <taxon>Sulfolobales</taxon>
        <taxon>Sulfolobaceae</taxon>
        <taxon>Sulfolobus</taxon>
    </lineage>
</organism>
<protein>
    <recommendedName>
        <fullName evidence="8">N-(5'-phosphoribosyl)anthranilate isomerase</fullName>
        <shortName evidence="8">PRAI</shortName>
        <ecNumber evidence="8">5.3.1.24</ecNumber>
    </recommendedName>
</protein>
<dbReference type="PANTHER" id="PTHR42894">
    <property type="entry name" value="N-(5'-PHOSPHORIBOSYL)ANTHRANILATE ISOMERASE"/>
    <property type="match status" value="1"/>
</dbReference>
<evidence type="ECO:0000256" key="2">
    <source>
        <dbReference type="ARBA" id="ARBA00004664"/>
    </source>
</evidence>
<dbReference type="SUPFAM" id="SSF51366">
    <property type="entry name" value="Ribulose-phoshate binding barrel"/>
    <property type="match status" value="1"/>
</dbReference>
<proteinExistence type="inferred from homology"/>
<keyword evidence="7 8" id="KW-0413">Isomerase</keyword>
<dbReference type="Pfam" id="PF00697">
    <property type="entry name" value="PRAI"/>
    <property type="match status" value="1"/>
</dbReference>
<evidence type="ECO:0000313" key="10">
    <source>
        <dbReference type="EMBL" id="ALU30398.1"/>
    </source>
</evidence>
<evidence type="ECO:0000256" key="7">
    <source>
        <dbReference type="ARBA" id="ARBA00023235"/>
    </source>
</evidence>
<dbReference type="CDD" id="cd00405">
    <property type="entry name" value="PRAI"/>
    <property type="match status" value="1"/>
</dbReference>
<dbReference type="OMA" id="SIMASEM"/>
<dbReference type="EC" id="5.3.1.24" evidence="8"/>
<accession>A0A0U3H870</accession>
<dbReference type="STRING" id="1435377.SUSAZ_06815"/>
<dbReference type="InterPro" id="IPR044643">
    <property type="entry name" value="TrpF_fam"/>
</dbReference>
<dbReference type="Proteomes" id="UP000060043">
    <property type="component" value="Chromosome"/>
</dbReference>
<dbReference type="GO" id="GO:0004640">
    <property type="term" value="F:phosphoribosylanthranilate isomerase activity"/>
    <property type="evidence" value="ECO:0007669"/>
    <property type="project" value="UniProtKB-UniRule"/>
</dbReference>
<comment type="catalytic activity">
    <reaction evidence="1 8">
        <text>N-(5-phospho-beta-D-ribosyl)anthranilate = 1-(2-carboxyphenylamino)-1-deoxy-D-ribulose 5-phosphate</text>
        <dbReference type="Rhea" id="RHEA:21540"/>
        <dbReference type="ChEBI" id="CHEBI:18277"/>
        <dbReference type="ChEBI" id="CHEBI:58613"/>
        <dbReference type="EC" id="5.3.1.24"/>
    </reaction>
</comment>
<sequence length="199" mass="22654">MVKVKFCGIASLEDAILAEKLGADFIGFVTDTASPRFVKKDFIGFVRRYVEIPTVEVIVKGNVSESIDKTKADLIQIHRVLTRRELDEIHMYRKKVILYVPSSDMYQEYFRSVISMGFNVLVDSEIKGSKVNLDLARGWAKEYEIGIGGGISPDNLHDFLSINPKWIDVSSGIEKYKGKKDPSKMLKIIEGVRKWKYTQ</sequence>
<evidence type="ECO:0000313" key="11">
    <source>
        <dbReference type="EMBL" id="ALU31119.1"/>
    </source>
</evidence>
<keyword evidence="4 8" id="KW-0028">Amino-acid biosynthesis</keyword>
<evidence type="ECO:0000256" key="1">
    <source>
        <dbReference type="ARBA" id="ARBA00001164"/>
    </source>
</evidence>
<dbReference type="EMBL" id="CP013694">
    <property type="protein sequence ID" value="ALU30398.1"/>
    <property type="molecule type" value="Genomic_DNA"/>
</dbReference>
<reference evidence="12 13" key="1">
    <citation type="submission" date="2015-12" db="EMBL/GenBank/DDBJ databases">
        <title>A stable core within a dynamic pangenome in Sulfolobus acidocaldarius.</title>
        <authorList>
            <person name="Anderson R."/>
            <person name="Kouris A."/>
            <person name="Seward C."/>
            <person name="Campbell K."/>
            <person name="Whitaker R."/>
        </authorList>
    </citation>
    <scope>NUCLEOTIDE SEQUENCE [LARGE SCALE GENOMIC DNA]</scope>
    <source>
        <strain evidence="10 13">GG12-C01-09</strain>
        <strain evidence="11 12">NG05B_CO5_07</strain>
    </source>
</reference>
<dbReference type="InterPro" id="IPR011060">
    <property type="entry name" value="RibuloseP-bd_barrel"/>
</dbReference>
<evidence type="ECO:0000313" key="12">
    <source>
        <dbReference type="Proteomes" id="UP000060043"/>
    </source>
</evidence>
<gene>
    <name evidence="8" type="primary">trpF</name>
    <name evidence="10" type="ORF">ATY89_10895</name>
    <name evidence="11" type="ORF">ATZ20_02450</name>
</gene>
<evidence type="ECO:0000256" key="4">
    <source>
        <dbReference type="ARBA" id="ARBA00022605"/>
    </source>
</evidence>